<evidence type="ECO:0000313" key="1">
    <source>
        <dbReference type="EMBL" id="CAB0012037.1"/>
    </source>
</evidence>
<dbReference type="AlphaFoldDB" id="A0A6H5HEN2"/>
<reference evidence="1 2" key="1">
    <citation type="submission" date="2020-02" db="EMBL/GenBank/DDBJ databases">
        <authorList>
            <person name="Ferguson B K."/>
        </authorList>
    </citation>
    <scope>NUCLEOTIDE SEQUENCE [LARGE SCALE GENOMIC DNA]</scope>
</reference>
<sequence>MERTCCVSHHFATHQVTEHVTKPSHVTDLTEQYLHEHSSCIDWINLSYQARGMSSERLKISFYELE</sequence>
<feature type="non-terminal residue" evidence="1">
    <location>
        <position position="66"/>
    </location>
</feature>
<evidence type="ECO:0000313" key="2">
    <source>
        <dbReference type="Proteomes" id="UP000479000"/>
    </source>
</evidence>
<protein>
    <submittedName>
        <fullName evidence="1">Uncharacterized protein</fullName>
    </submittedName>
</protein>
<keyword evidence="2" id="KW-1185">Reference proteome</keyword>
<accession>A0A6H5HEN2</accession>
<name>A0A6H5HEN2_9HEMI</name>
<dbReference type="EMBL" id="CADCXU010024762">
    <property type="protein sequence ID" value="CAB0012037.1"/>
    <property type="molecule type" value="Genomic_DNA"/>
</dbReference>
<proteinExistence type="predicted"/>
<gene>
    <name evidence="1" type="ORF">NTEN_LOCUS16846</name>
</gene>
<dbReference type="Proteomes" id="UP000479000">
    <property type="component" value="Unassembled WGS sequence"/>
</dbReference>
<organism evidence="1 2">
    <name type="scientific">Nesidiocoris tenuis</name>
    <dbReference type="NCBI Taxonomy" id="355587"/>
    <lineage>
        <taxon>Eukaryota</taxon>
        <taxon>Metazoa</taxon>
        <taxon>Ecdysozoa</taxon>
        <taxon>Arthropoda</taxon>
        <taxon>Hexapoda</taxon>
        <taxon>Insecta</taxon>
        <taxon>Pterygota</taxon>
        <taxon>Neoptera</taxon>
        <taxon>Paraneoptera</taxon>
        <taxon>Hemiptera</taxon>
        <taxon>Heteroptera</taxon>
        <taxon>Panheteroptera</taxon>
        <taxon>Cimicomorpha</taxon>
        <taxon>Miridae</taxon>
        <taxon>Dicyphina</taxon>
        <taxon>Nesidiocoris</taxon>
    </lineage>
</organism>